<evidence type="ECO:0000256" key="1">
    <source>
        <dbReference type="SAM" id="MobiDB-lite"/>
    </source>
</evidence>
<comment type="caution">
    <text evidence="3">The sequence shown here is derived from an EMBL/GenBank/DDBJ whole genome shotgun (WGS) entry which is preliminary data.</text>
</comment>
<organism evidence="3 4">
    <name type="scientific">Hymenoscyphus albidus</name>
    <dbReference type="NCBI Taxonomy" id="595503"/>
    <lineage>
        <taxon>Eukaryota</taxon>
        <taxon>Fungi</taxon>
        <taxon>Dikarya</taxon>
        <taxon>Ascomycota</taxon>
        <taxon>Pezizomycotina</taxon>
        <taxon>Leotiomycetes</taxon>
        <taxon>Helotiales</taxon>
        <taxon>Helotiaceae</taxon>
        <taxon>Hymenoscyphus</taxon>
    </lineage>
</organism>
<evidence type="ECO:0000313" key="4">
    <source>
        <dbReference type="Proteomes" id="UP000701801"/>
    </source>
</evidence>
<accession>A0A9N9M1L2</accession>
<dbReference type="EMBL" id="CAJVRM010000618">
    <property type="protein sequence ID" value="CAG8982419.1"/>
    <property type="molecule type" value="Genomic_DNA"/>
</dbReference>
<evidence type="ECO:0000313" key="3">
    <source>
        <dbReference type="EMBL" id="CAG8982419.1"/>
    </source>
</evidence>
<name>A0A9N9M1L2_9HELO</name>
<sequence>MLALNIFATVVALLPLVSGTPLPLNKGTPSIQSTENSANFNPEAISKRGNAVPFIAGNILGALGKSTVGTKTHLTLPHALGGVRKQKPPKEPKPPKQKKASKNKVNQNH</sequence>
<feature type="region of interest" description="Disordered" evidence="1">
    <location>
        <begin position="76"/>
        <end position="109"/>
    </location>
</feature>
<proteinExistence type="predicted"/>
<dbReference type="Proteomes" id="UP000701801">
    <property type="component" value="Unassembled WGS sequence"/>
</dbReference>
<evidence type="ECO:0000256" key="2">
    <source>
        <dbReference type="SAM" id="SignalP"/>
    </source>
</evidence>
<reference evidence="3" key="1">
    <citation type="submission" date="2021-07" db="EMBL/GenBank/DDBJ databases">
        <authorList>
            <person name="Durling M."/>
        </authorList>
    </citation>
    <scope>NUCLEOTIDE SEQUENCE</scope>
</reference>
<dbReference type="OrthoDB" id="10327172at2759"/>
<feature type="chain" id="PRO_5040488628" evidence="2">
    <location>
        <begin position="20"/>
        <end position="109"/>
    </location>
</feature>
<keyword evidence="2" id="KW-0732">Signal</keyword>
<dbReference type="AlphaFoldDB" id="A0A9N9M1L2"/>
<protein>
    <submittedName>
        <fullName evidence="3">Uncharacterized protein</fullName>
    </submittedName>
</protein>
<keyword evidence="4" id="KW-1185">Reference proteome</keyword>
<gene>
    <name evidence="3" type="ORF">HYALB_00007098</name>
</gene>
<feature type="signal peptide" evidence="2">
    <location>
        <begin position="1"/>
        <end position="19"/>
    </location>
</feature>